<keyword evidence="3" id="KW-1185">Reference proteome</keyword>
<protein>
    <recommendedName>
        <fullName evidence="4">DUF2975 domain-containing protein</fullName>
    </recommendedName>
</protein>
<evidence type="ECO:0000256" key="1">
    <source>
        <dbReference type="SAM" id="Phobius"/>
    </source>
</evidence>
<sequence length="108" mass="11844">MSGQGVVNGPQRLAVAWLMRFPPRLRREGRRLGLMVLGHFIIFALALGNDEIIAACVNAGLLEVRYAGTIELIVGVVLFVGWSVLTIAIMRMVDRARSEALAEVRDKA</sequence>
<reference evidence="2 3" key="1">
    <citation type="submission" date="2016-10" db="EMBL/GenBank/DDBJ databases">
        <authorList>
            <person name="de Groot N.N."/>
        </authorList>
    </citation>
    <scope>NUCLEOTIDE SEQUENCE [LARGE SCALE GENOMIC DNA]</scope>
    <source>
        <strain evidence="2 3">DSM 100674</strain>
    </source>
</reference>
<keyword evidence="1" id="KW-0812">Transmembrane</keyword>
<feature type="transmembrane region" description="Helical" evidence="1">
    <location>
        <begin position="69"/>
        <end position="90"/>
    </location>
</feature>
<keyword evidence="1" id="KW-0472">Membrane</keyword>
<evidence type="ECO:0008006" key="4">
    <source>
        <dbReference type="Google" id="ProtNLM"/>
    </source>
</evidence>
<name>A0A1H7W4Q6_9RHOB</name>
<dbReference type="EMBL" id="FOAG01000014">
    <property type="protein sequence ID" value="SEM16572.1"/>
    <property type="molecule type" value="Genomic_DNA"/>
</dbReference>
<accession>A0A1H7W4Q6</accession>
<dbReference type="AlphaFoldDB" id="A0A1H7W4Q6"/>
<evidence type="ECO:0000313" key="3">
    <source>
        <dbReference type="Proteomes" id="UP000199582"/>
    </source>
</evidence>
<evidence type="ECO:0000313" key="2">
    <source>
        <dbReference type="EMBL" id="SEM16572.1"/>
    </source>
</evidence>
<feature type="transmembrane region" description="Helical" evidence="1">
    <location>
        <begin position="32"/>
        <end position="49"/>
    </location>
</feature>
<dbReference type="STRING" id="1287727.SAMN05443999_11455"/>
<organism evidence="2 3">
    <name type="scientific">Roseovarius azorensis</name>
    <dbReference type="NCBI Taxonomy" id="1287727"/>
    <lineage>
        <taxon>Bacteria</taxon>
        <taxon>Pseudomonadati</taxon>
        <taxon>Pseudomonadota</taxon>
        <taxon>Alphaproteobacteria</taxon>
        <taxon>Rhodobacterales</taxon>
        <taxon>Roseobacteraceae</taxon>
        <taxon>Roseovarius</taxon>
    </lineage>
</organism>
<keyword evidence="1" id="KW-1133">Transmembrane helix</keyword>
<dbReference type="OrthoDB" id="7745560at2"/>
<dbReference type="RefSeq" id="WP_093038982.1">
    <property type="nucleotide sequence ID" value="NZ_FOAG01000014.1"/>
</dbReference>
<gene>
    <name evidence="2" type="ORF">SAMN05443999_11455</name>
</gene>
<dbReference type="Proteomes" id="UP000199582">
    <property type="component" value="Unassembled WGS sequence"/>
</dbReference>
<proteinExistence type="predicted"/>